<dbReference type="Pfam" id="PF07693">
    <property type="entry name" value="KAP_NTPase"/>
    <property type="match status" value="1"/>
</dbReference>
<dbReference type="InterPro" id="IPR027417">
    <property type="entry name" value="P-loop_NTPase"/>
</dbReference>
<organism evidence="2 3">
    <name type="scientific">Candidatus Argoarchaeum ethanivorans</name>
    <dbReference type="NCBI Taxonomy" id="2608793"/>
    <lineage>
        <taxon>Archaea</taxon>
        <taxon>Methanobacteriati</taxon>
        <taxon>Methanobacteriota</taxon>
        <taxon>Stenosarchaea group</taxon>
        <taxon>Methanomicrobia</taxon>
        <taxon>Methanosarcinales</taxon>
        <taxon>Methanosarcinales incertae sedis</taxon>
        <taxon>GOM Arc I cluster</taxon>
        <taxon>Candidatus Argoarchaeum</taxon>
    </lineage>
</organism>
<gene>
    <name evidence="2" type="ORF">KFBDDELM_00149</name>
</gene>
<evidence type="ECO:0000313" key="2">
    <source>
        <dbReference type="EMBL" id="CAD6490270.1"/>
    </source>
</evidence>
<accession>A0A811T2C5</accession>
<evidence type="ECO:0000259" key="1">
    <source>
        <dbReference type="Pfam" id="PF07693"/>
    </source>
</evidence>
<name>A0A811T2C5_9EURY</name>
<dbReference type="InterPro" id="IPR011646">
    <property type="entry name" value="KAP_P-loop"/>
</dbReference>
<feature type="domain" description="KAP NTPase" evidence="1">
    <location>
        <begin position="45"/>
        <end position="179"/>
    </location>
</feature>
<protein>
    <recommendedName>
        <fullName evidence="1">KAP NTPase domain-containing protein</fullName>
    </recommendedName>
</protein>
<dbReference type="PANTHER" id="PTHR34301:SF8">
    <property type="entry name" value="ATPASE DOMAIN-CONTAINING PROTEIN"/>
    <property type="match status" value="1"/>
</dbReference>
<reference evidence="2" key="1">
    <citation type="submission" date="2020-10" db="EMBL/GenBank/DDBJ databases">
        <authorList>
            <person name="Hahn C.J."/>
            <person name="Laso-Perez R."/>
            <person name="Vulcano F."/>
            <person name="Vaziourakis K.-M."/>
            <person name="Stokke R."/>
            <person name="Steen I.H."/>
            <person name="Teske A."/>
            <person name="Boetius A."/>
            <person name="Liebeke M."/>
            <person name="Amann R."/>
            <person name="Knittel K."/>
        </authorList>
    </citation>
    <scope>NUCLEOTIDE SEQUENCE</scope>
    <source>
        <strain evidence="2">Gfbio:e3339647-f889-4370-9287-4fb5cb688e4c:AG392E03_GoMArc1</strain>
    </source>
</reference>
<dbReference type="PANTHER" id="PTHR34301">
    <property type="entry name" value="DNA-BINDING PROTEIN-RELATED"/>
    <property type="match status" value="1"/>
</dbReference>
<evidence type="ECO:0000313" key="3">
    <source>
        <dbReference type="Proteomes" id="UP000606624"/>
    </source>
</evidence>
<proteinExistence type="predicted"/>
<dbReference type="AlphaFoldDB" id="A0A811T2C5"/>
<dbReference type="SUPFAM" id="SSF52540">
    <property type="entry name" value="P-loop containing nucleoside triphosphate hydrolases"/>
    <property type="match status" value="1"/>
</dbReference>
<dbReference type="EMBL" id="CAJHIN010000006">
    <property type="protein sequence ID" value="CAD6490270.1"/>
    <property type="molecule type" value="Genomic_DNA"/>
</dbReference>
<comment type="caution">
    <text evidence="2">The sequence shown here is derived from an EMBL/GenBank/DDBJ whole genome shotgun (WGS) entry which is preliminary data.</text>
</comment>
<dbReference type="Gene3D" id="3.40.50.300">
    <property type="entry name" value="P-loop containing nucleotide triphosphate hydrolases"/>
    <property type="match status" value="1"/>
</dbReference>
<dbReference type="Proteomes" id="UP000606624">
    <property type="component" value="Unassembled WGS sequence"/>
</dbReference>
<sequence length="393" mass="45211">MTKMTGNPFYAKGPVEPQYFANRSELLQFFVQNVEDATQNKNTKPDNITILGNWGIGKTSTLLKFQDIIHNDKKESINVFSVLFSLKPSVCESADVFTYSLLDAISKQYSISMPLKDRIGAVIKEEAKIWEQWKLESISLSPKLRRKSRKLDLVESLSRLWGKLENKGIDLVVIMIDDIHYMLTEGWSGSLYDLRTDIQALATGGTKYLFIITGPKFIYPSMHEMAEPFRRLFERFELNNFDLAGTGEAITKPMRIAGINLEISDDVIEQIHNITDGHPYFIAGMMRDILRIHKKETLTLYDFEQIKLGLIEHIARTKLVDDYNKATDAEKQILLNCAQLKNKIFSPSEIESKSRSKLLERLANKELLVKLERGKYSLYHPLFKEYLNNISQK</sequence>